<name>A0A644W4D1_9ZZZZ</name>
<evidence type="ECO:0000313" key="6">
    <source>
        <dbReference type="EMBL" id="MPL98438.1"/>
    </source>
</evidence>
<dbReference type="EMBL" id="VSSQ01000608">
    <property type="protein sequence ID" value="MPL98438.1"/>
    <property type="molecule type" value="Genomic_DNA"/>
</dbReference>
<dbReference type="InterPro" id="IPR000847">
    <property type="entry name" value="LysR_HTH_N"/>
</dbReference>
<proteinExistence type="inferred from homology"/>
<sequence length="308" mass="35493">MNIQQLEYIVAVDQHRHFARAAKHCGVSQPTLSMMIQKLEDEIGVEIFDRSRTPVGVNKIGEMIITQARVVLYNIKQFREIADSSRESLQGDLEMSIIPTVAPYLLPKLFGEFRRRLPSLRCKVSEMKTSVIIEKLKSAEIELAIVATPLSDPDILEVPLYYERFLAYISPSDELYSKEFINASELDYSRMWILEEGHCFRDQILNICHRNLNSYQQYEAGSIETLINVVDENGGFTIFPELHLPMLSPEQQKNVRPFSGEEPRREISMVFRMDFVKEKLLNSIVAAIKSIIPQNMIDPRLAKMRVKL</sequence>
<dbReference type="InterPro" id="IPR036388">
    <property type="entry name" value="WH-like_DNA-bd_sf"/>
</dbReference>
<keyword evidence="4" id="KW-0804">Transcription</keyword>
<comment type="caution">
    <text evidence="6">The sequence shown here is derived from an EMBL/GenBank/DDBJ whole genome shotgun (WGS) entry which is preliminary data.</text>
</comment>
<dbReference type="GO" id="GO:0003700">
    <property type="term" value="F:DNA-binding transcription factor activity"/>
    <property type="evidence" value="ECO:0007669"/>
    <property type="project" value="InterPro"/>
</dbReference>
<evidence type="ECO:0000256" key="3">
    <source>
        <dbReference type="ARBA" id="ARBA00023125"/>
    </source>
</evidence>
<feature type="domain" description="HTH lysR-type" evidence="5">
    <location>
        <begin position="1"/>
        <end position="58"/>
    </location>
</feature>
<dbReference type="InterPro" id="IPR036390">
    <property type="entry name" value="WH_DNA-bd_sf"/>
</dbReference>
<organism evidence="6">
    <name type="scientific">bioreactor metagenome</name>
    <dbReference type="NCBI Taxonomy" id="1076179"/>
    <lineage>
        <taxon>unclassified sequences</taxon>
        <taxon>metagenomes</taxon>
        <taxon>ecological metagenomes</taxon>
    </lineage>
</organism>
<keyword evidence="3" id="KW-0238">DNA-binding</keyword>
<dbReference type="PANTHER" id="PTHR30419">
    <property type="entry name" value="HTH-TYPE TRANSCRIPTIONAL REGULATOR YBHD"/>
    <property type="match status" value="1"/>
</dbReference>
<protein>
    <submittedName>
        <fullName evidence="6">Hydrogen peroxide-inducible genes activator</fullName>
    </submittedName>
</protein>
<dbReference type="GO" id="GO:0005829">
    <property type="term" value="C:cytosol"/>
    <property type="evidence" value="ECO:0007669"/>
    <property type="project" value="TreeGrafter"/>
</dbReference>
<evidence type="ECO:0000256" key="4">
    <source>
        <dbReference type="ARBA" id="ARBA00023163"/>
    </source>
</evidence>
<dbReference type="SUPFAM" id="SSF46785">
    <property type="entry name" value="Winged helix' DNA-binding domain"/>
    <property type="match status" value="1"/>
</dbReference>
<keyword evidence="2" id="KW-0805">Transcription regulation</keyword>
<reference evidence="6" key="1">
    <citation type="submission" date="2019-08" db="EMBL/GenBank/DDBJ databases">
        <authorList>
            <person name="Kucharzyk K."/>
            <person name="Murdoch R.W."/>
            <person name="Higgins S."/>
            <person name="Loffler F."/>
        </authorList>
    </citation>
    <scope>NUCLEOTIDE SEQUENCE</scope>
</reference>
<dbReference type="Pfam" id="PF00126">
    <property type="entry name" value="HTH_1"/>
    <property type="match status" value="1"/>
</dbReference>
<evidence type="ECO:0000259" key="5">
    <source>
        <dbReference type="PROSITE" id="PS50931"/>
    </source>
</evidence>
<dbReference type="FunFam" id="1.10.10.10:FF:000001">
    <property type="entry name" value="LysR family transcriptional regulator"/>
    <property type="match status" value="1"/>
</dbReference>
<dbReference type="SUPFAM" id="SSF53850">
    <property type="entry name" value="Periplasmic binding protein-like II"/>
    <property type="match status" value="1"/>
</dbReference>
<evidence type="ECO:0000256" key="1">
    <source>
        <dbReference type="ARBA" id="ARBA00009437"/>
    </source>
</evidence>
<dbReference type="Gene3D" id="3.40.190.10">
    <property type="entry name" value="Periplasmic binding protein-like II"/>
    <property type="match status" value="2"/>
</dbReference>
<comment type="similarity">
    <text evidence="1">Belongs to the LysR transcriptional regulatory family.</text>
</comment>
<dbReference type="InterPro" id="IPR005119">
    <property type="entry name" value="LysR_subst-bd"/>
</dbReference>
<dbReference type="Pfam" id="PF03466">
    <property type="entry name" value="LysR_substrate"/>
    <property type="match status" value="1"/>
</dbReference>
<dbReference type="GO" id="GO:0003677">
    <property type="term" value="F:DNA binding"/>
    <property type="evidence" value="ECO:0007669"/>
    <property type="project" value="UniProtKB-KW"/>
</dbReference>
<dbReference type="AlphaFoldDB" id="A0A644W4D1"/>
<accession>A0A644W4D1</accession>
<evidence type="ECO:0000256" key="2">
    <source>
        <dbReference type="ARBA" id="ARBA00023015"/>
    </source>
</evidence>
<dbReference type="Gene3D" id="1.10.10.10">
    <property type="entry name" value="Winged helix-like DNA-binding domain superfamily/Winged helix DNA-binding domain"/>
    <property type="match status" value="1"/>
</dbReference>
<gene>
    <name evidence="6" type="primary">oxyR_9</name>
    <name evidence="6" type="ORF">SDC9_44643</name>
</gene>
<dbReference type="PANTHER" id="PTHR30419:SF29">
    <property type="entry name" value="LYSR-FAMILY TRANSCRIPTIONAL REGULATOR"/>
    <property type="match status" value="1"/>
</dbReference>
<dbReference type="PRINTS" id="PR00039">
    <property type="entry name" value="HTHLYSR"/>
</dbReference>
<dbReference type="PROSITE" id="PS50931">
    <property type="entry name" value="HTH_LYSR"/>
    <property type="match status" value="1"/>
</dbReference>
<dbReference type="CDD" id="cd08411">
    <property type="entry name" value="PBP2_OxyR"/>
    <property type="match status" value="1"/>
</dbReference>
<dbReference type="InterPro" id="IPR050950">
    <property type="entry name" value="HTH-type_LysR_regulators"/>
</dbReference>